<dbReference type="NCBIfam" id="NF000955">
    <property type="entry name" value="PRK00099.1-1"/>
    <property type="match status" value="1"/>
</dbReference>
<comment type="function">
    <text evidence="1 6">Forms part of the ribosomal stalk, playing a central role in the interaction of the ribosome with GTP-bound translation factors.</text>
</comment>
<dbReference type="CDD" id="cd05797">
    <property type="entry name" value="Ribosomal_L10"/>
    <property type="match status" value="1"/>
</dbReference>
<dbReference type="Pfam" id="PF00466">
    <property type="entry name" value="Ribosomal_L10"/>
    <property type="match status" value="1"/>
</dbReference>
<evidence type="ECO:0000313" key="8">
    <source>
        <dbReference type="Proteomes" id="UP000198461"/>
    </source>
</evidence>
<dbReference type="InterPro" id="IPR002363">
    <property type="entry name" value="Ribosomal_uL10_CS_bac"/>
</dbReference>
<evidence type="ECO:0000256" key="2">
    <source>
        <dbReference type="ARBA" id="ARBA00008889"/>
    </source>
</evidence>
<comment type="subunit">
    <text evidence="6">Part of the ribosomal stalk of the 50S ribosomal subunit. The N-terminus interacts with L11 and the large rRNA to form the base of the stalk. The C-terminus forms an elongated spine to which L12 dimers bind in a sequential fashion forming a multimeric L10(L12)X complex.</text>
</comment>
<evidence type="ECO:0000313" key="7">
    <source>
        <dbReference type="EMBL" id="SIN71413.1"/>
    </source>
</evidence>
<dbReference type="EMBL" id="FSRE01000001">
    <property type="protein sequence ID" value="SIN71413.1"/>
    <property type="molecule type" value="Genomic_DNA"/>
</dbReference>
<dbReference type="InterPro" id="IPR022973">
    <property type="entry name" value="Ribosomal_uL10_bac"/>
</dbReference>
<dbReference type="GO" id="GO:0006412">
    <property type="term" value="P:translation"/>
    <property type="evidence" value="ECO:0007669"/>
    <property type="project" value="UniProtKB-UniRule"/>
</dbReference>
<dbReference type="PROSITE" id="PS01109">
    <property type="entry name" value="RIBOSOMAL_L10"/>
    <property type="match status" value="1"/>
</dbReference>
<evidence type="ECO:0000256" key="4">
    <source>
        <dbReference type="ARBA" id="ARBA00023274"/>
    </source>
</evidence>
<organism evidence="7 8">
    <name type="scientific">Sulfurivirga caldicuralii</name>
    <dbReference type="NCBI Taxonomy" id="364032"/>
    <lineage>
        <taxon>Bacteria</taxon>
        <taxon>Pseudomonadati</taxon>
        <taxon>Pseudomonadota</taxon>
        <taxon>Gammaproteobacteria</taxon>
        <taxon>Thiotrichales</taxon>
        <taxon>Piscirickettsiaceae</taxon>
        <taxon>Sulfurivirga</taxon>
    </lineage>
</organism>
<evidence type="ECO:0000256" key="1">
    <source>
        <dbReference type="ARBA" id="ARBA00002633"/>
    </source>
</evidence>
<evidence type="ECO:0000256" key="3">
    <source>
        <dbReference type="ARBA" id="ARBA00022980"/>
    </source>
</evidence>
<dbReference type="HAMAP" id="MF_00362">
    <property type="entry name" value="Ribosomal_uL10"/>
    <property type="match status" value="1"/>
</dbReference>
<dbReference type="OrthoDB" id="9808307at2"/>
<keyword evidence="6" id="KW-0694">RNA-binding</keyword>
<dbReference type="GO" id="GO:0003735">
    <property type="term" value="F:structural constituent of ribosome"/>
    <property type="evidence" value="ECO:0007669"/>
    <property type="project" value="InterPro"/>
</dbReference>
<accession>A0A1N6DL58</accession>
<keyword evidence="8" id="KW-1185">Reference proteome</keyword>
<evidence type="ECO:0000256" key="6">
    <source>
        <dbReference type="HAMAP-Rule" id="MF_00362"/>
    </source>
</evidence>
<dbReference type="GO" id="GO:0015934">
    <property type="term" value="C:large ribosomal subunit"/>
    <property type="evidence" value="ECO:0007669"/>
    <property type="project" value="InterPro"/>
</dbReference>
<dbReference type="Proteomes" id="UP000198461">
    <property type="component" value="Unassembled WGS sequence"/>
</dbReference>
<proteinExistence type="inferred from homology"/>
<dbReference type="InterPro" id="IPR047865">
    <property type="entry name" value="Ribosomal_uL10_bac_type"/>
</dbReference>
<reference evidence="7 8" key="1">
    <citation type="submission" date="2016-11" db="EMBL/GenBank/DDBJ databases">
        <authorList>
            <person name="Jaros S."/>
            <person name="Januszkiewicz K."/>
            <person name="Wedrychowicz H."/>
        </authorList>
    </citation>
    <scope>NUCLEOTIDE SEQUENCE [LARGE SCALE GENOMIC DNA]</scope>
    <source>
        <strain evidence="7 8">DSM 17737</strain>
    </source>
</reference>
<dbReference type="GO" id="GO:0070180">
    <property type="term" value="F:large ribosomal subunit rRNA binding"/>
    <property type="evidence" value="ECO:0007669"/>
    <property type="project" value="UniProtKB-UniRule"/>
</dbReference>
<gene>
    <name evidence="6" type="primary">rplJ</name>
    <name evidence="7" type="ORF">SAMN05443662_0236</name>
</gene>
<dbReference type="SUPFAM" id="SSF160369">
    <property type="entry name" value="Ribosomal protein L10-like"/>
    <property type="match status" value="1"/>
</dbReference>
<name>A0A1N6DL58_9GAMM</name>
<sequence>MALKLEDKKRIVEEVHALASDAYSVVAAEYRGLTVEQMTNLRRQARESKVVIRVIKNTLARRALEGTQFEDIGSELVGPLVYAFSMEDPGSAARIIKAFRKEVKALEPKVLSIGSGAMSGDQLDAVASLPTYDEAISKLMYVMKAPVEKLARTLNEVPGKLVRTVAAIKDAKEAA</sequence>
<protein>
    <recommendedName>
        <fullName evidence="5 6">Large ribosomal subunit protein uL10</fullName>
    </recommendedName>
</protein>
<dbReference type="STRING" id="364032.SAMN05443662_0236"/>
<dbReference type="InterPro" id="IPR001790">
    <property type="entry name" value="Ribosomal_uL10"/>
</dbReference>
<keyword evidence="6" id="KW-0699">rRNA-binding</keyword>
<keyword evidence="3 6" id="KW-0689">Ribosomal protein</keyword>
<dbReference type="AlphaFoldDB" id="A0A1N6DL58"/>
<comment type="similarity">
    <text evidence="2 6">Belongs to the universal ribosomal protein uL10 family.</text>
</comment>
<dbReference type="InterPro" id="IPR043141">
    <property type="entry name" value="Ribosomal_uL10-like_sf"/>
</dbReference>
<keyword evidence="4 6" id="KW-0687">Ribonucleoprotein</keyword>
<dbReference type="RefSeq" id="WP_074200567.1">
    <property type="nucleotide sequence ID" value="NZ_FSRE01000001.1"/>
</dbReference>
<dbReference type="Gene3D" id="3.30.70.1730">
    <property type="match status" value="1"/>
</dbReference>
<dbReference type="Gene3D" id="6.10.250.2350">
    <property type="match status" value="1"/>
</dbReference>
<dbReference type="PANTHER" id="PTHR11560">
    <property type="entry name" value="39S RIBOSOMAL PROTEIN L10, MITOCHONDRIAL"/>
    <property type="match status" value="1"/>
</dbReference>
<evidence type="ECO:0000256" key="5">
    <source>
        <dbReference type="ARBA" id="ARBA00035202"/>
    </source>
</evidence>